<dbReference type="Pfam" id="PF00535">
    <property type="entry name" value="Glycos_transf_2"/>
    <property type="match status" value="1"/>
</dbReference>
<dbReference type="PANTHER" id="PTHR43630:SF2">
    <property type="entry name" value="GLYCOSYLTRANSFERASE"/>
    <property type="match status" value="1"/>
</dbReference>
<keyword evidence="4" id="KW-1185">Reference proteome</keyword>
<comment type="similarity">
    <text evidence="1">Belongs to the glycosyltransferase 2 family. WaaE/KdtX subfamily.</text>
</comment>
<sequence>MRNKNCKISALLITYNEINHIEAVINNISFADEIIVVDSISTDGTLEKLSEFKHVTTIKRKFKNFADQRNFALQQATHDWVLFIDADERLTDKLKTEIITTVNNPTDIAAFMVKRLYYFKKKRIRFSGFQTDTTYRLFKRNKVKYIEDKIVHEMPKIDGKSGILKHNMLHYCFDSAAHYKTKMEHYASLKALELFKKGKKANVFHFIFRPFYKFVVNYVFRLGILDGKAGFQICYLSAYGVYYRYKELKKLNRSSKI</sequence>
<comment type="caution">
    <text evidence="3">The sequence shown here is derived from an EMBL/GenBank/DDBJ whole genome shotgun (WGS) entry which is preliminary data.</text>
</comment>
<dbReference type="EC" id="2.4.-.-" evidence="3"/>
<dbReference type="RefSeq" id="WP_311940338.1">
    <property type="nucleotide sequence ID" value="NZ_JAVSCK010000003.1"/>
</dbReference>
<dbReference type="SUPFAM" id="SSF53448">
    <property type="entry name" value="Nucleotide-diphospho-sugar transferases"/>
    <property type="match status" value="1"/>
</dbReference>
<proteinExistence type="inferred from homology"/>
<dbReference type="InterPro" id="IPR029044">
    <property type="entry name" value="Nucleotide-diphossugar_trans"/>
</dbReference>
<accession>A0ABW3RDT2</accession>
<name>A0ABW3RDT2_9FLAO</name>
<dbReference type="CDD" id="cd02511">
    <property type="entry name" value="Beta4Glucosyltransferase"/>
    <property type="match status" value="1"/>
</dbReference>
<evidence type="ECO:0000259" key="2">
    <source>
        <dbReference type="Pfam" id="PF00535"/>
    </source>
</evidence>
<protein>
    <submittedName>
        <fullName evidence="3">Glycosyltransferase family 2 protein</fullName>
        <ecNumber evidence="3">2.4.-.-</ecNumber>
    </submittedName>
</protein>
<keyword evidence="3" id="KW-0328">Glycosyltransferase</keyword>
<dbReference type="Gene3D" id="3.90.550.10">
    <property type="entry name" value="Spore Coat Polysaccharide Biosynthesis Protein SpsA, Chain A"/>
    <property type="match status" value="1"/>
</dbReference>
<dbReference type="EMBL" id="JBHTLJ010000003">
    <property type="protein sequence ID" value="MFD1163166.1"/>
    <property type="molecule type" value="Genomic_DNA"/>
</dbReference>
<gene>
    <name evidence="3" type="ORF">ACFQ2E_12095</name>
</gene>
<evidence type="ECO:0000313" key="3">
    <source>
        <dbReference type="EMBL" id="MFD1163166.1"/>
    </source>
</evidence>
<reference evidence="4" key="1">
    <citation type="journal article" date="2019" name="Int. J. Syst. Evol. Microbiol.">
        <title>The Global Catalogue of Microorganisms (GCM) 10K type strain sequencing project: providing services to taxonomists for standard genome sequencing and annotation.</title>
        <authorList>
            <consortium name="The Broad Institute Genomics Platform"/>
            <consortium name="The Broad Institute Genome Sequencing Center for Infectious Disease"/>
            <person name="Wu L."/>
            <person name="Ma J."/>
        </authorList>
    </citation>
    <scope>NUCLEOTIDE SEQUENCE [LARGE SCALE GENOMIC DNA]</scope>
    <source>
        <strain evidence="4">CCUG 63246</strain>
    </source>
</reference>
<dbReference type="GO" id="GO:0016757">
    <property type="term" value="F:glycosyltransferase activity"/>
    <property type="evidence" value="ECO:0007669"/>
    <property type="project" value="UniProtKB-KW"/>
</dbReference>
<dbReference type="Proteomes" id="UP001597163">
    <property type="component" value="Unassembled WGS sequence"/>
</dbReference>
<dbReference type="PANTHER" id="PTHR43630">
    <property type="entry name" value="POLY-BETA-1,6-N-ACETYL-D-GLUCOSAMINE SYNTHASE"/>
    <property type="match status" value="1"/>
</dbReference>
<dbReference type="InterPro" id="IPR001173">
    <property type="entry name" value="Glyco_trans_2-like"/>
</dbReference>
<evidence type="ECO:0000313" key="4">
    <source>
        <dbReference type="Proteomes" id="UP001597163"/>
    </source>
</evidence>
<organism evidence="3 4">
    <name type="scientific">Hwangdonia seohaensis</name>
    <dbReference type="NCBI Taxonomy" id="1240727"/>
    <lineage>
        <taxon>Bacteria</taxon>
        <taxon>Pseudomonadati</taxon>
        <taxon>Bacteroidota</taxon>
        <taxon>Flavobacteriia</taxon>
        <taxon>Flavobacteriales</taxon>
        <taxon>Flavobacteriaceae</taxon>
        <taxon>Hwangdonia</taxon>
    </lineage>
</organism>
<evidence type="ECO:0000256" key="1">
    <source>
        <dbReference type="ARBA" id="ARBA00038494"/>
    </source>
</evidence>
<keyword evidence="3" id="KW-0808">Transferase</keyword>
<feature type="domain" description="Glycosyltransferase 2-like" evidence="2">
    <location>
        <begin position="9"/>
        <end position="141"/>
    </location>
</feature>